<dbReference type="eggNOG" id="COG0747">
    <property type="taxonomic scope" value="Bacteria"/>
</dbReference>
<feature type="domain" description="Solute-binding protein family 5" evidence="3">
    <location>
        <begin position="68"/>
        <end position="418"/>
    </location>
</feature>
<keyword evidence="2" id="KW-0732">Signal</keyword>
<dbReference type="Proteomes" id="UP000006844">
    <property type="component" value="Chromosome"/>
</dbReference>
<dbReference type="HOGENOM" id="CLU_017028_7_3_0"/>
<evidence type="ECO:0000313" key="5">
    <source>
        <dbReference type="Proteomes" id="UP000006844"/>
    </source>
</evidence>
<dbReference type="STRING" id="401053.AciPR4_1104"/>
<comment type="similarity">
    <text evidence="1">Belongs to the bacterial solute-binding protein 5 family.</text>
</comment>
<evidence type="ECO:0000256" key="1">
    <source>
        <dbReference type="ARBA" id="ARBA00005695"/>
    </source>
</evidence>
<dbReference type="InterPro" id="IPR030678">
    <property type="entry name" value="Peptide/Ni-bd"/>
</dbReference>
<dbReference type="PANTHER" id="PTHR30290">
    <property type="entry name" value="PERIPLASMIC BINDING COMPONENT OF ABC TRANSPORTER"/>
    <property type="match status" value="1"/>
</dbReference>
<dbReference type="Gene3D" id="3.10.105.10">
    <property type="entry name" value="Dipeptide-binding Protein, Domain 3"/>
    <property type="match status" value="1"/>
</dbReference>
<evidence type="ECO:0000313" key="4">
    <source>
        <dbReference type="EMBL" id="ADV81933.1"/>
    </source>
</evidence>
<dbReference type="Gene3D" id="3.40.190.10">
    <property type="entry name" value="Periplasmic binding protein-like II"/>
    <property type="match status" value="1"/>
</dbReference>
<dbReference type="RefSeq" id="WP_013567666.1">
    <property type="nucleotide sequence ID" value="NC_014963.1"/>
</dbReference>
<organism evidence="4 5">
    <name type="scientific">Terriglobus saanensis (strain ATCC BAA-1853 / DSM 23119 / SP1PR4)</name>
    <dbReference type="NCBI Taxonomy" id="401053"/>
    <lineage>
        <taxon>Bacteria</taxon>
        <taxon>Pseudomonadati</taxon>
        <taxon>Acidobacteriota</taxon>
        <taxon>Terriglobia</taxon>
        <taxon>Terriglobales</taxon>
        <taxon>Acidobacteriaceae</taxon>
        <taxon>Terriglobus</taxon>
    </lineage>
</organism>
<dbReference type="InterPro" id="IPR039424">
    <property type="entry name" value="SBP_5"/>
</dbReference>
<dbReference type="CDD" id="cd00995">
    <property type="entry name" value="PBP2_NikA_DppA_OppA_like"/>
    <property type="match status" value="1"/>
</dbReference>
<dbReference type="InterPro" id="IPR000914">
    <property type="entry name" value="SBP_5_dom"/>
</dbReference>
<dbReference type="PANTHER" id="PTHR30290:SF38">
    <property type="entry name" value="D,D-DIPEPTIDE-BINDING PERIPLASMIC PROTEIN DDPA-RELATED"/>
    <property type="match status" value="1"/>
</dbReference>
<sequence>MRKGLALFILPLLLCDCHQKRPNLSTIVVDIESSPNNLDIRMGTDAQSEHIGSLVFESLVRKDEHYNLQPFLAESWQQPDPLTFVFQIRPNVFFHDGSSLTAADVAWTIESMHNGAILTSKSGSFTNVVRAEATGPLTCTVHLKKPDAGLLFNLSDGLFGVVKNGAGKNAPLIGTGPFRYVSQVVDKEVLLDRNEHYWGAPAHVPHVRIEVVPDAITRALEIQKGSADIVSNALSLDTVYAMRSDPNVRVETYPGSILNYLNFNTLDPILRDARVRQAISFAIDRPAIIHALFRDEARLANSMLPEGHWAGATPNEILTYNYDPARARALLEAAGYKSDNKGTRLHLTLKTSTDDTTRLLAIIVQQQLRNVGIDLELRANEFGTFYADVTKGAFQIYALRWIGANEDPDIYRYVYATNSFPPKGANRGRFSSPQVDALIEQGQAEFDQAKRRVIYLELQHILAEQEPSVNLWYLNNVVVHSARLKNVRPTPSATYDFLRTAEIASSPAQ</sequence>
<dbReference type="PIRSF" id="PIRSF002741">
    <property type="entry name" value="MppA"/>
    <property type="match status" value="1"/>
</dbReference>
<proteinExistence type="inferred from homology"/>
<dbReference type="AlphaFoldDB" id="E8UXI9"/>
<protein>
    <submittedName>
        <fullName evidence="4">Extracellular solute-binding protein family 5</fullName>
    </submittedName>
</protein>
<dbReference type="GO" id="GO:0043190">
    <property type="term" value="C:ATP-binding cassette (ABC) transporter complex"/>
    <property type="evidence" value="ECO:0007669"/>
    <property type="project" value="InterPro"/>
</dbReference>
<dbReference type="Gene3D" id="3.90.76.10">
    <property type="entry name" value="Dipeptide-binding Protein, Domain 1"/>
    <property type="match status" value="1"/>
</dbReference>
<gene>
    <name evidence="4" type="ordered locus">AciPR4_1104</name>
</gene>
<dbReference type="SUPFAM" id="SSF53850">
    <property type="entry name" value="Periplasmic binding protein-like II"/>
    <property type="match status" value="1"/>
</dbReference>
<dbReference type="GO" id="GO:0030288">
    <property type="term" value="C:outer membrane-bounded periplasmic space"/>
    <property type="evidence" value="ECO:0007669"/>
    <property type="project" value="UniProtKB-ARBA"/>
</dbReference>
<evidence type="ECO:0000259" key="3">
    <source>
        <dbReference type="Pfam" id="PF00496"/>
    </source>
</evidence>
<dbReference type="GO" id="GO:0015833">
    <property type="term" value="P:peptide transport"/>
    <property type="evidence" value="ECO:0007669"/>
    <property type="project" value="TreeGrafter"/>
</dbReference>
<dbReference type="Pfam" id="PF00496">
    <property type="entry name" value="SBP_bac_5"/>
    <property type="match status" value="1"/>
</dbReference>
<dbReference type="KEGG" id="tsa:AciPR4_1104"/>
<accession>E8UXI9</accession>
<evidence type="ECO:0000256" key="2">
    <source>
        <dbReference type="ARBA" id="ARBA00022729"/>
    </source>
</evidence>
<dbReference type="EMBL" id="CP002467">
    <property type="protein sequence ID" value="ADV81933.1"/>
    <property type="molecule type" value="Genomic_DNA"/>
</dbReference>
<keyword evidence="5" id="KW-1185">Reference proteome</keyword>
<dbReference type="GO" id="GO:1904680">
    <property type="term" value="F:peptide transmembrane transporter activity"/>
    <property type="evidence" value="ECO:0007669"/>
    <property type="project" value="TreeGrafter"/>
</dbReference>
<name>E8UXI9_TERSS</name>
<reference evidence="4 5" key="1">
    <citation type="journal article" date="2012" name="Stand. Genomic Sci.">
        <title>Complete genome sequence of Terriglobus saanensis type strain SP1PR4(T), an Acidobacteria from tundra soil.</title>
        <authorList>
            <person name="Rawat S.R."/>
            <person name="Mannisto M.K."/>
            <person name="Starovoytov V."/>
            <person name="Goodwin L."/>
            <person name="Nolan M."/>
            <person name="Hauser L."/>
            <person name="Land M."/>
            <person name="Davenport K.W."/>
            <person name="Woyke T."/>
            <person name="Haggblom M.M."/>
        </authorList>
    </citation>
    <scope>NUCLEOTIDE SEQUENCE</scope>
    <source>
        <strain evidence="5">ATCC BAA-1853 / DSM 23119 / SP1PR4</strain>
    </source>
</reference>